<dbReference type="SUPFAM" id="SSF56784">
    <property type="entry name" value="HAD-like"/>
    <property type="match status" value="1"/>
</dbReference>
<dbReference type="FunFam" id="3.40.50.1000:FF:000019">
    <property type="entry name" value="Mitochondrial import inner membrane translocase subunit TIM50"/>
    <property type="match status" value="1"/>
</dbReference>
<evidence type="ECO:0000256" key="13">
    <source>
        <dbReference type="RuleBase" id="RU365079"/>
    </source>
</evidence>
<dbReference type="Pfam" id="PF03031">
    <property type="entry name" value="NIF"/>
    <property type="match status" value="1"/>
</dbReference>
<dbReference type="SMART" id="SM00577">
    <property type="entry name" value="CPDc"/>
    <property type="match status" value="1"/>
</dbReference>
<evidence type="ECO:0000256" key="11">
    <source>
        <dbReference type="ARBA" id="ARBA00023128"/>
    </source>
</evidence>
<keyword evidence="4 13" id="KW-0813">Transport</keyword>
<name>A0AAD5UKB1_9FUNG</name>
<dbReference type="EMBL" id="JADGKB010000011">
    <property type="protein sequence ID" value="KAJ3260463.1"/>
    <property type="molecule type" value="Genomic_DNA"/>
</dbReference>
<keyword evidence="11 13" id="KW-0496">Mitochondrion</keyword>
<dbReference type="InterPro" id="IPR023214">
    <property type="entry name" value="HAD_sf"/>
</dbReference>
<evidence type="ECO:0000256" key="9">
    <source>
        <dbReference type="ARBA" id="ARBA00022989"/>
    </source>
</evidence>
<protein>
    <recommendedName>
        <fullName evidence="3 13">Mitochondrial import inner membrane translocase subunit TIM50</fullName>
    </recommendedName>
</protein>
<evidence type="ECO:0000256" key="3">
    <source>
        <dbReference type="ARBA" id="ARBA00020799"/>
    </source>
</evidence>
<evidence type="ECO:0000259" key="16">
    <source>
        <dbReference type="PROSITE" id="PS50969"/>
    </source>
</evidence>
<keyword evidence="10 13" id="KW-0811">Translocation</keyword>
<keyword evidence="12" id="KW-0472">Membrane</keyword>
<comment type="function">
    <text evidence="13">Essential component of the TIM23 complex, a complex that mediates the translocation of transit peptide-containing proteins across the mitochondrial inner membrane.</text>
</comment>
<dbReference type="InterPro" id="IPR050365">
    <property type="entry name" value="TIM50"/>
</dbReference>
<evidence type="ECO:0000313" key="17">
    <source>
        <dbReference type="EMBL" id="KAJ3260463.1"/>
    </source>
</evidence>
<evidence type="ECO:0000313" key="18">
    <source>
        <dbReference type="Proteomes" id="UP001210925"/>
    </source>
</evidence>
<evidence type="ECO:0000256" key="6">
    <source>
        <dbReference type="ARBA" id="ARBA00022792"/>
    </source>
</evidence>
<evidence type="ECO:0000256" key="2">
    <source>
        <dbReference type="ARBA" id="ARBA00006344"/>
    </source>
</evidence>
<dbReference type="InterPro" id="IPR004274">
    <property type="entry name" value="FCP1_dom"/>
</dbReference>
<comment type="subcellular location">
    <subcellularLocation>
        <location evidence="1 13">Mitochondrion inner membrane</location>
        <topology evidence="1 13">Single-pass membrane protein</topology>
    </subcellularLocation>
</comment>
<feature type="domain" description="FCP1 homology" evidence="16">
    <location>
        <begin position="147"/>
        <end position="290"/>
    </location>
</feature>
<dbReference type="CDD" id="cd07521">
    <property type="entry name" value="HAD_FCP1-like"/>
    <property type="match status" value="1"/>
</dbReference>
<comment type="subunit">
    <text evidence="13">Component of the TIM23 complex.</text>
</comment>
<evidence type="ECO:0000256" key="14">
    <source>
        <dbReference type="SAM" id="Coils"/>
    </source>
</evidence>
<proteinExistence type="inferred from homology"/>
<accession>A0AAD5UKB1</accession>
<dbReference type="GO" id="GO:0015031">
    <property type="term" value="P:protein transport"/>
    <property type="evidence" value="ECO:0007669"/>
    <property type="project" value="UniProtKB-KW"/>
</dbReference>
<evidence type="ECO:0000256" key="12">
    <source>
        <dbReference type="ARBA" id="ARBA00023136"/>
    </source>
</evidence>
<sequence length="442" mass="50982">MKRAFQFLKARPSIALNIRRQRFDRVPNAFYSTKDNSNDLFQQALNDQKKRQEQQEKASEQEEPEKETKAEGEEDLDAKAKSGVSWAIGLGVISSYLYLGFTHESEDVEGENFFQAHNRRAMEAIKESYDYFMNPPKKKLLPPLPPQLARDYTVCLELTDALTHLVWDRDLGWRIAIRPGAKQLLFRLSQFFEVVVYTNTPHHLGTPVVDAIDNFGMVHYRLFREHHRLKGDVHLKDLEFLNRDLSKVIVVDIDPNALETHPDNGVLLKKWEGEKGDTELFKYADALHEMLLFVEANKIKDIRPLLRTIKQYDDKDFPKAWNMHKDHLRSIAKNILGSDDKASSVEQIGSLLKTLVGMNSGALHASSQNASEIGALSLNNIESHSAYIKKVLNKEYDKHLKTLEKHRKEQEEMIQKQIEEMKKNDYKLIDHIMGNVPQPGQN</sequence>
<dbReference type="AlphaFoldDB" id="A0AAD5UKB1"/>
<evidence type="ECO:0000256" key="4">
    <source>
        <dbReference type="ARBA" id="ARBA00022448"/>
    </source>
</evidence>
<feature type="compositionally biased region" description="Basic and acidic residues" evidence="15">
    <location>
        <begin position="47"/>
        <end position="71"/>
    </location>
</feature>
<dbReference type="PROSITE" id="PS50969">
    <property type="entry name" value="FCP1"/>
    <property type="match status" value="1"/>
</dbReference>
<dbReference type="Gene3D" id="3.40.50.1000">
    <property type="entry name" value="HAD superfamily/HAD-like"/>
    <property type="match status" value="1"/>
</dbReference>
<keyword evidence="18" id="KW-1185">Reference proteome</keyword>
<keyword evidence="5" id="KW-0812">Transmembrane</keyword>
<feature type="region of interest" description="Disordered" evidence="15">
    <location>
        <begin position="31"/>
        <end position="76"/>
    </location>
</feature>
<feature type="compositionally biased region" description="Polar residues" evidence="15">
    <location>
        <begin position="31"/>
        <end position="46"/>
    </location>
</feature>
<evidence type="ECO:0000256" key="8">
    <source>
        <dbReference type="ARBA" id="ARBA00022946"/>
    </source>
</evidence>
<evidence type="ECO:0000256" key="1">
    <source>
        <dbReference type="ARBA" id="ARBA00004434"/>
    </source>
</evidence>
<evidence type="ECO:0000256" key="10">
    <source>
        <dbReference type="ARBA" id="ARBA00023010"/>
    </source>
</evidence>
<keyword evidence="14" id="KW-0175">Coiled coil</keyword>
<keyword evidence="6" id="KW-0999">Mitochondrion inner membrane</keyword>
<keyword evidence="8 13" id="KW-0809">Transit peptide</keyword>
<gene>
    <name evidence="17" type="primary">TIM50</name>
    <name evidence="17" type="ORF">HK103_000605</name>
</gene>
<keyword evidence="9" id="KW-1133">Transmembrane helix</keyword>
<evidence type="ECO:0000256" key="5">
    <source>
        <dbReference type="ARBA" id="ARBA00022692"/>
    </source>
</evidence>
<dbReference type="GO" id="GO:0005744">
    <property type="term" value="C:TIM23 mitochondrial import inner membrane translocase complex"/>
    <property type="evidence" value="ECO:0007669"/>
    <property type="project" value="UniProtKB-UniRule"/>
</dbReference>
<comment type="similarity">
    <text evidence="2 13">Belongs to the TIM50 family.</text>
</comment>
<evidence type="ECO:0000256" key="7">
    <source>
        <dbReference type="ARBA" id="ARBA00022927"/>
    </source>
</evidence>
<keyword evidence="7 13" id="KW-0653">Protein transport</keyword>
<dbReference type="PANTHER" id="PTHR12210">
    <property type="entry name" value="DULLARD PROTEIN PHOSPHATASE"/>
    <property type="match status" value="1"/>
</dbReference>
<dbReference type="InterPro" id="IPR036412">
    <property type="entry name" value="HAD-like_sf"/>
</dbReference>
<organism evidence="17 18">
    <name type="scientific">Boothiomyces macroporosus</name>
    <dbReference type="NCBI Taxonomy" id="261099"/>
    <lineage>
        <taxon>Eukaryota</taxon>
        <taxon>Fungi</taxon>
        <taxon>Fungi incertae sedis</taxon>
        <taxon>Chytridiomycota</taxon>
        <taxon>Chytridiomycota incertae sedis</taxon>
        <taxon>Chytridiomycetes</taxon>
        <taxon>Rhizophydiales</taxon>
        <taxon>Terramycetaceae</taxon>
        <taxon>Boothiomyces</taxon>
    </lineage>
</organism>
<dbReference type="Proteomes" id="UP001210925">
    <property type="component" value="Unassembled WGS sequence"/>
</dbReference>
<feature type="coiled-coil region" evidence="14">
    <location>
        <begin position="389"/>
        <end position="420"/>
    </location>
</feature>
<evidence type="ECO:0000256" key="15">
    <source>
        <dbReference type="SAM" id="MobiDB-lite"/>
    </source>
</evidence>
<reference evidence="17" key="1">
    <citation type="submission" date="2020-05" db="EMBL/GenBank/DDBJ databases">
        <title>Phylogenomic resolution of chytrid fungi.</title>
        <authorList>
            <person name="Stajich J.E."/>
            <person name="Amses K."/>
            <person name="Simmons R."/>
            <person name="Seto K."/>
            <person name="Myers J."/>
            <person name="Bonds A."/>
            <person name="Quandt C.A."/>
            <person name="Barry K."/>
            <person name="Liu P."/>
            <person name="Grigoriev I."/>
            <person name="Longcore J.E."/>
            <person name="James T.Y."/>
        </authorList>
    </citation>
    <scope>NUCLEOTIDE SEQUENCE</scope>
    <source>
        <strain evidence="17">PLAUS21</strain>
    </source>
</reference>
<comment type="caution">
    <text evidence="17">The sequence shown here is derived from an EMBL/GenBank/DDBJ whole genome shotgun (WGS) entry which is preliminary data.</text>
</comment>